<accession>A0ABV7CJG4</accession>
<dbReference type="Gene3D" id="2.40.37.10">
    <property type="entry name" value="Lyase, Ornithine Decarboxylase, Chain A, domain 1"/>
    <property type="match status" value="1"/>
</dbReference>
<gene>
    <name evidence="4" type="ORF">ACFOEE_08960</name>
</gene>
<dbReference type="PROSITE" id="PS00879">
    <property type="entry name" value="ODR_DC_2_2"/>
    <property type="match status" value="1"/>
</dbReference>
<dbReference type="RefSeq" id="WP_377123357.1">
    <property type="nucleotide sequence ID" value="NZ_JBHRSD010000014.1"/>
</dbReference>
<dbReference type="CDD" id="cd06843">
    <property type="entry name" value="PLPDE_III_PvsE_like"/>
    <property type="match status" value="1"/>
</dbReference>
<evidence type="ECO:0000259" key="3">
    <source>
        <dbReference type="Pfam" id="PF02784"/>
    </source>
</evidence>
<dbReference type="InterPro" id="IPR000183">
    <property type="entry name" value="Orn/DAP/Arg_de-COase"/>
</dbReference>
<dbReference type="PRINTS" id="PR01182">
    <property type="entry name" value="ORNDCRBXLASE"/>
</dbReference>
<keyword evidence="2" id="KW-0663">Pyridoxal phosphate</keyword>
<dbReference type="PRINTS" id="PR01179">
    <property type="entry name" value="ODADCRBXLASE"/>
</dbReference>
<dbReference type="SUPFAM" id="SSF50621">
    <property type="entry name" value="Alanine racemase C-terminal domain-like"/>
    <property type="match status" value="1"/>
</dbReference>
<dbReference type="InterPro" id="IPR002433">
    <property type="entry name" value="Orn_de-COase"/>
</dbReference>
<evidence type="ECO:0000256" key="1">
    <source>
        <dbReference type="ARBA" id="ARBA00001933"/>
    </source>
</evidence>
<evidence type="ECO:0000313" key="5">
    <source>
        <dbReference type="Proteomes" id="UP001595453"/>
    </source>
</evidence>
<name>A0ABV7CJG4_9GAMM</name>
<protein>
    <submittedName>
        <fullName evidence="4">Type III PLP-dependent enzyme</fullName>
    </submittedName>
</protein>
<evidence type="ECO:0000256" key="2">
    <source>
        <dbReference type="ARBA" id="ARBA00022898"/>
    </source>
</evidence>
<dbReference type="EMBL" id="JBHRSD010000014">
    <property type="protein sequence ID" value="MFC3032648.1"/>
    <property type="molecule type" value="Genomic_DNA"/>
</dbReference>
<sequence>MAVNSTLIQDYIAKQSKEVCAFIYDLDFLSSHMQTLVAQLPTQVDSYYAIKANSDEAVLAALLPHVYGFEVASMGEIAKVRAVSRDVPIAFGGPGKTISELQTALDLNVELFHLESELQLARLNHLAAERGMRVKCLLRVNPHFDLPTATLQMAGQATQFGIDEMELMALLPRLSDYPHLEVIGFHFHCLSNNLDAYKHAALVRHYVQTAQQWATQFKLNLTTINVGGGIGVTYQPHEQEFDFARYCELLAQLCRDYPHLRLATECGRYISAECGVYLCEVTDIKQNHGQYFAVLRGGSHHFRLPSSWQHNHPFVVIARDIWPYSFARPAAVKVAVTLCGELCTPKDVLAKQVTVASLRADDIVMFQKAGAYGWHISHHDFLSHPHPERVYIKDQTLLISEDNHVTR</sequence>
<dbReference type="PANTHER" id="PTHR43727:SF2">
    <property type="entry name" value="GROUP IV DECARBOXYLASE"/>
    <property type="match status" value="1"/>
</dbReference>
<dbReference type="InterPro" id="IPR029066">
    <property type="entry name" value="PLP-binding_barrel"/>
</dbReference>
<comment type="caution">
    <text evidence="4">The sequence shown here is derived from an EMBL/GenBank/DDBJ whole genome shotgun (WGS) entry which is preliminary data.</text>
</comment>
<feature type="domain" description="Orn/DAP/Arg decarboxylase 2 N-terminal" evidence="3">
    <location>
        <begin position="30"/>
        <end position="272"/>
    </location>
</feature>
<keyword evidence="5" id="KW-1185">Reference proteome</keyword>
<dbReference type="Pfam" id="PF02784">
    <property type="entry name" value="Orn_Arg_deC_N"/>
    <property type="match status" value="1"/>
</dbReference>
<dbReference type="InterPro" id="IPR009006">
    <property type="entry name" value="Ala_racemase/Decarboxylase_C"/>
</dbReference>
<dbReference type="InterPro" id="IPR022657">
    <property type="entry name" value="De-COase2_CS"/>
</dbReference>
<dbReference type="Gene3D" id="3.20.20.10">
    <property type="entry name" value="Alanine racemase"/>
    <property type="match status" value="1"/>
</dbReference>
<evidence type="ECO:0000313" key="4">
    <source>
        <dbReference type="EMBL" id="MFC3032648.1"/>
    </source>
</evidence>
<dbReference type="SUPFAM" id="SSF51419">
    <property type="entry name" value="PLP-binding barrel"/>
    <property type="match status" value="1"/>
</dbReference>
<proteinExistence type="predicted"/>
<organism evidence="4 5">
    <name type="scientific">Pseudoalteromonas fenneropenaei</name>
    <dbReference type="NCBI Taxonomy" id="1737459"/>
    <lineage>
        <taxon>Bacteria</taxon>
        <taxon>Pseudomonadati</taxon>
        <taxon>Pseudomonadota</taxon>
        <taxon>Gammaproteobacteria</taxon>
        <taxon>Alteromonadales</taxon>
        <taxon>Pseudoalteromonadaceae</taxon>
        <taxon>Pseudoalteromonas</taxon>
    </lineage>
</organism>
<dbReference type="InterPro" id="IPR022644">
    <property type="entry name" value="De-COase2_N"/>
</dbReference>
<comment type="cofactor">
    <cofactor evidence="1">
        <name>pyridoxal 5'-phosphate</name>
        <dbReference type="ChEBI" id="CHEBI:597326"/>
    </cofactor>
</comment>
<reference evidence="5" key="1">
    <citation type="journal article" date="2019" name="Int. J. Syst. Evol. Microbiol.">
        <title>The Global Catalogue of Microorganisms (GCM) 10K type strain sequencing project: providing services to taxonomists for standard genome sequencing and annotation.</title>
        <authorList>
            <consortium name="The Broad Institute Genomics Platform"/>
            <consortium name="The Broad Institute Genome Sequencing Center for Infectious Disease"/>
            <person name="Wu L."/>
            <person name="Ma J."/>
        </authorList>
    </citation>
    <scope>NUCLEOTIDE SEQUENCE [LARGE SCALE GENOMIC DNA]</scope>
    <source>
        <strain evidence="5">KCTC 42730</strain>
    </source>
</reference>
<dbReference type="Proteomes" id="UP001595453">
    <property type="component" value="Unassembled WGS sequence"/>
</dbReference>
<dbReference type="PANTHER" id="PTHR43727">
    <property type="entry name" value="DIAMINOPIMELATE DECARBOXYLASE"/>
    <property type="match status" value="1"/>
</dbReference>